<evidence type="ECO:0000313" key="8">
    <source>
        <dbReference type="Proteomes" id="UP000229681"/>
    </source>
</evidence>
<evidence type="ECO:0000256" key="2">
    <source>
        <dbReference type="ARBA" id="ARBA00022617"/>
    </source>
</evidence>
<dbReference type="GO" id="GO:0046872">
    <property type="term" value="F:metal ion binding"/>
    <property type="evidence" value="ECO:0007669"/>
    <property type="project" value="UniProtKB-KW"/>
</dbReference>
<keyword evidence="2 5" id="KW-0349">Heme</keyword>
<dbReference type="CDD" id="cd16378">
    <property type="entry name" value="CcmH_N"/>
    <property type="match status" value="1"/>
</dbReference>
<dbReference type="EMBL" id="PGTM01000009">
    <property type="protein sequence ID" value="PJF37246.1"/>
    <property type="molecule type" value="Genomic_DNA"/>
</dbReference>
<keyword evidence="4 5" id="KW-0408">Iron</keyword>
<keyword evidence="3 5" id="KW-0479">Metal-binding</keyword>
<dbReference type="AlphaFoldDB" id="A0A2M8PI71"/>
<feature type="transmembrane region" description="Helical" evidence="5">
    <location>
        <begin position="104"/>
        <end position="126"/>
    </location>
</feature>
<name>A0A2M8PI71_9CHLR</name>
<gene>
    <name evidence="7" type="ORF">CUN49_01410</name>
</gene>
<protein>
    <recommendedName>
        <fullName evidence="5">Cytochrome c-type biogenesis protein</fullName>
    </recommendedName>
</protein>
<evidence type="ECO:0000256" key="3">
    <source>
        <dbReference type="ARBA" id="ARBA00022723"/>
    </source>
</evidence>
<proteinExistence type="inferred from homology"/>
<accession>A0A2M8PI71</accession>
<feature type="domain" description="CcmH/CycL/Ccl2/NrfF N-terminal" evidence="6">
    <location>
        <begin position="9"/>
        <end position="142"/>
    </location>
</feature>
<comment type="similarity">
    <text evidence="1 5">Belongs to the CcmH/CycL/Ccl2/NrfF family.</text>
</comment>
<dbReference type="Proteomes" id="UP000229681">
    <property type="component" value="Unassembled WGS sequence"/>
</dbReference>
<evidence type="ECO:0000259" key="6">
    <source>
        <dbReference type="Pfam" id="PF03918"/>
    </source>
</evidence>
<evidence type="ECO:0000256" key="1">
    <source>
        <dbReference type="ARBA" id="ARBA00010342"/>
    </source>
</evidence>
<evidence type="ECO:0000256" key="5">
    <source>
        <dbReference type="RuleBase" id="RU364112"/>
    </source>
</evidence>
<dbReference type="InterPro" id="IPR038297">
    <property type="entry name" value="CcmH/CycL/NrfF/Ccl2_sf"/>
</dbReference>
<sequence>MRRWLWLILCCALLSAVPVSAQGDPACTQPVSDDDVNRVAKGLYCPVCENVPLEVCPTEACERWRQQVRDLLACGASDQEVRAYFVARFGQVAVGQPTDPTLQFFTVTLPLLVIGAFGILLGLTLWRWSQRRAESDAAPEPSVSDDPYRAQLERELDERF</sequence>
<reference evidence="7 8" key="1">
    <citation type="submission" date="2017-11" db="EMBL/GenBank/DDBJ databases">
        <title>Evolution of Phototrophy in the Chloroflexi Phylum Driven by Horizontal Gene Transfer.</title>
        <authorList>
            <person name="Ward L.M."/>
            <person name="Hemp J."/>
            <person name="Shih P.M."/>
            <person name="Mcglynn S.E."/>
            <person name="Fischer W."/>
        </authorList>
    </citation>
    <scope>NUCLEOTIDE SEQUENCE [LARGE SCALE GENOMIC DNA]</scope>
    <source>
        <strain evidence="7">JP3_13</strain>
    </source>
</reference>
<evidence type="ECO:0000256" key="4">
    <source>
        <dbReference type="ARBA" id="ARBA00023004"/>
    </source>
</evidence>
<feature type="signal peptide" evidence="5">
    <location>
        <begin position="1"/>
        <end position="21"/>
    </location>
</feature>
<comment type="caution">
    <text evidence="7">The sequence shown here is derived from an EMBL/GenBank/DDBJ whole genome shotgun (WGS) entry which is preliminary data.</text>
</comment>
<feature type="chain" id="PRO_5014494105" description="Cytochrome c-type biogenesis protein" evidence="5">
    <location>
        <begin position="22"/>
        <end position="160"/>
    </location>
</feature>
<dbReference type="InterPro" id="IPR005616">
    <property type="entry name" value="CcmH/CycL/Ccl2/NrfF_N"/>
</dbReference>
<dbReference type="Gene3D" id="1.10.8.640">
    <property type="entry name" value="Cytochrome C biogenesis protein"/>
    <property type="match status" value="1"/>
</dbReference>
<evidence type="ECO:0000313" key="7">
    <source>
        <dbReference type="EMBL" id="PJF37246.1"/>
    </source>
</evidence>
<keyword evidence="5" id="KW-0812">Transmembrane</keyword>
<keyword evidence="5" id="KW-1133">Transmembrane helix</keyword>
<comment type="function">
    <text evidence="5">Possible subunit of a heme lyase.</text>
</comment>
<keyword evidence="5" id="KW-0732">Signal</keyword>
<dbReference type="Pfam" id="PF03918">
    <property type="entry name" value="CcmH"/>
    <property type="match status" value="1"/>
</dbReference>
<organism evidence="7 8">
    <name type="scientific">Candidatus Thermofonsia Clade 1 bacterium</name>
    <dbReference type="NCBI Taxonomy" id="2364210"/>
    <lineage>
        <taxon>Bacteria</taxon>
        <taxon>Bacillati</taxon>
        <taxon>Chloroflexota</taxon>
        <taxon>Candidatus Thermofontia</taxon>
        <taxon>Candidatus Thermofonsia Clade 1</taxon>
    </lineage>
</organism>
<keyword evidence="5" id="KW-0472">Membrane</keyword>